<dbReference type="Pfam" id="PF00082">
    <property type="entry name" value="Peptidase_S8"/>
    <property type="match status" value="1"/>
</dbReference>
<gene>
    <name evidence="8" type="ORF">EXE58_00750</name>
</gene>
<keyword evidence="2 5" id="KW-0645">Protease</keyword>
<feature type="compositionally biased region" description="Polar residues" evidence="6">
    <location>
        <begin position="1"/>
        <end position="10"/>
    </location>
</feature>
<keyword evidence="4 5" id="KW-0720">Serine protease</keyword>
<dbReference type="Proteomes" id="UP000294853">
    <property type="component" value="Chromosome"/>
</dbReference>
<dbReference type="InterPro" id="IPR015500">
    <property type="entry name" value="Peptidase_S8_subtilisin-rel"/>
</dbReference>
<evidence type="ECO:0000256" key="5">
    <source>
        <dbReference type="PROSITE-ProRule" id="PRU01240"/>
    </source>
</evidence>
<feature type="compositionally biased region" description="Polar residues" evidence="6">
    <location>
        <begin position="40"/>
        <end position="54"/>
    </location>
</feature>
<feature type="region of interest" description="Disordered" evidence="6">
    <location>
        <begin position="1"/>
        <end position="54"/>
    </location>
</feature>
<feature type="compositionally biased region" description="Low complexity" evidence="6">
    <location>
        <begin position="85"/>
        <end position="104"/>
    </location>
</feature>
<feature type="domain" description="Peptidase S8/S53" evidence="7">
    <location>
        <begin position="287"/>
        <end position="535"/>
    </location>
</feature>
<dbReference type="GO" id="GO:0006508">
    <property type="term" value="P:proteolysis"/>
    <property type="evidence" value="ECO:0007669"/>
    <property type="project" value="UniProtKB-KW"/>
</dbReference>
<dbReference type="PROSITE" id="PS00138">
    <property type="entry name" value="SUBTILASE_SER"/>
    <property type="match status" value="1"/>
</dbReference>
<dbReference type="GO" id="GO:0004252">
    <property type="term" value="F:serine-type endopeptidase activity"/>
    <property type="evidence" value="ECO:0007669"/>
    <property type="project" value="UniProtKB-UniRule"/>
</dbReference>
<dbReference type="EMBL" id="CP038436">
    <property type="protein sequence ID" value="QBX54144.1"/>
    <property type="molecule type" value="Genomic_DNA"/>
</dbReference>
<evidence type="ECO:0000259" key="7">
    <source>
        <dbReference type="Pfam" id="PF00082"/>
    </source>
</evidence>
<feature type="active site" description="Charge relay system" evidence="5">
    <location>
        <position position="296"/>
    </location>
</feature>
<dbReference type="InterPro" id="IPR023828">
    <property type="entry name" value="Peptidase_S8_Ser-AS"/>
</dbReference>
<name>A0A4P7IAU1_9ACTN</name>
<organism evidence="8 9">
    <name type="scientific">Nocardioides seonyuensis</name>
    <dbReference type="NCBI Taxonomy" id="2518371"/>
    <lineage>
        <taxon>Bacteria</taxon>
        <taxon>Bacillati</taxon>
        <taxon>Actinomycetota</taxon>
        <taxon>Actinomycetes</taxon>
        <taxon>Propionibacteriales</taxon>
        <taxon>Nocardioidaceae</taxon>
        <taxon>Nocardioides</taxon>
    </lineage>
</organism>
<dbReference type="CDD" id="cd00306">
    <property type="entry name" value="Peptidases_S8_S53"/>
    <property type="match status" value="1"/>
</dbReference>
<evidence type="ECO:0000256" key="6">
    <source>
        <dbReference type="SAM" id="MobiDB-lite"/>
    </source>
</evidence>
<feature type="active site" description="Charge relay system" evidence="5">
    <location>
        <position position="332"/>
    </location>
</feature>
<dbReference type="InterPro" id="IPR036852">
    <property type="entry name" value="Peptidase_S8/S53_dom_sf"/>
</dbReference>
<feature type="region of interest" description="Disordered" evidence="6">
    <location>
        <begin position="85"/>
        <end position="134"/>
    </location>
</feature>
<protein>
    <recommendedName>
        <fullName evidence="7">Peptidase S8/S53 domain-containing protein</fullName>
    </recommendedName>
</protein>
<dbReference type="InterPro" id="IPR000209">
    <property type="entry name" value="Peptidase_S8/S53_dom"/>
</dbReference>
<dbReference type="InterPro" id="IPR050131">
    <property type="entry name" value="Peptidase_S8_subtilisin-like"/>
</dbReference>
<dbReference type="KEGG" id="nsn:EXE58_00750"/>
<keyword evidence="9" id="KW-1185">Reference proteome</keyword>
<proteinExistence type="inferred from homology"/>
<keyword evidence="3 5" id="KW-0378">Hydrolase</keyword>
<dbReference type="SUPFAM" id="SSF52743">
    <property type="entry name" value="Subtilisin-like"/>
    <property type="match status" value="1"/>
</dbReference>
<evidence type="ECO:0000256" key="3">
    <source>
        <dbReference type="ARBA" id="ARBA00022801"/>
    </source>
</evidence>
<dbReference type="PROSITE" id="PS51892">
    <property type="entry name" value="SUBTILASE"/>
    <property type="match status" value="1"/>
</dbReference>
<feature type="active site" description="Charge relay system" evidence="5">
    <location>
        <position position="502"/>
    </location>
</feature>
<evidence type="ECO:0000313" key="9">
    <source>
        <dbReference type="Proteomes" id="UP000294853"/>
    </source>
</evidence>
<dbReference type="Gene3D" id="3.40.50.200">
    <property type="entry name" value="Peptidase S8/S53 domain"/>
    <property type="match status" value="1"/>
</dbReference>
<dbReference type="PRINTS" id="PR00723">
    <property type="entry name" value="SUBTILISIN"/>
</dbReference>
<dbReference type="AlphaFoldDB" id="A0A4P7IAU1"/>
<sequence>MARSSWTSPSLVRPAVASDAPHVARTSATRSDSPVDLASRSASRSCSNDASVSPRSRRTMPIVWCASDATAASSVVARTVSARLRAPAGSANRVRSSSSASSRSTIPSLPIPRRAVPIPCPAKRGSASVGHMAGDWKIGSDQRRRTTDQLRQFRRANDGAVAWDTEAPADFTFLYHPDRVLVRAEHADEFEEAVSRIDGLLKDAPQREAALLDGALLRYTLPPRARGESVAEVLDLLESEGALTPGRVSPDHWVHVSPQGGSLCPAIEPLETGLTKPWPADSWQERGDEVSVVVVDTGWHPPAGSDLRTPWLKGVEGDDEHNGPDLRQYAGHGTFIAGVVRCIAPRTSIFVEGFAVDGLGGGGVLESDLVIQLEEALKHEPRVINLSAGCRTRQDLPPIALDVFHTTRLRRRDCVLVAAAGNDSTSAPFWPAAFDWAVGVGSLDRDGRVSAYSNFGVSADVYALGRNLVNAFPDGTFVCRETPDKDDVRVFSTGMARWSGTSFAAPVVAGLIALEISLNGSSARDAADAVLARSVYDSDPGVGPIQVLGPPYS</sequence>
<evidence type="ECO:0000256" key="1">
    <source>
        <dbReference type="ARBA" id="ARBA00011073"/>
    </source>
</evidence>
<evidence type="ECO:0000256" key="2">
    <source>
        <dbReference type="ARBA" id="ARBA00022670"/>
    </source>
</evidence>
<comment type="similarity">
    <text evidence="1 5">Belongs to the peptidase S8 family.</text>
</comment>
<evidence type="ECO:0000313" key="8">
    <source>
        <dbReference type="EMBL" id="QBX54144.1"/>
    </source>
</evidence>
<dbReference type="PANTHER" id="PTHR43806:SF11">
    <property type="entry name" value="CEREVISIN-RELATED"/>
    <property type="match status" value="1"/>
</dbReference>
<dbReference type="OrthoDB" id="5177045at2"/>
<evidence type="ECO:0000256" key="4">
    <source>
        <dbReference type="ARBA" id="ARBA00022825"/>
    </source>
</evidence>
<reference evidence="8 9" key="1">
    <citation type="submission" date="2019-03" db="EMBL/GenBank/DDBJ databases">
        <title>Three New Species of Nocardioides, Nocardioides euryhalodurans sp. nov., Nocardioides seonyuensis sp. nov. and Nocardioides eburneoflavus sp. nov. Iolated from Soil.</title>
        <authorList>
            <person name="Roh S.G."/>
            <person name="Lee C."/>
            <person name="Kim M.-K."/>
            <person name="Kim S.B."/>
        </authorList>
    </citation>
    <scope>NUCLEOTIDE SEQUENCE [LARGE SCALE GENOMIC DNA]</scope>
    <source>
        <strain evidence="8 9">MMS17-SY207-3</strain>
    </source>
</reference>
<dbReference type="PANTHER" id="PTHR43806">
    <property type="entry name" value="PEPTIDASE S8"/>
    <property type="match status" value="1"/>
</dbReference>
<accession>A0A4P7IAU1</accession>